<dbReference type="PROSITE" id="PS50283">
    <property type="entry name" value="NA_SOLUT_SYMP_3"/>
    <property type="match status" value="1"/>
</dbReference>
<feature type="transmembrane region" description="Helical" evidence="7">
    <location>
        <begin position="77"/>
        <end position="104"/>
    </location>
</feature>
<comment type="subcellular location">
    <subcellularLocation>
        <location evidence="1">Membrane</location>
        <topology evidence="1">Multi-pass membrane protein</topology>
    </subcellularLocation>
</comment>
<feature type="transmembrane region" description="Helical" evidence="7">
    <location>
        <begin position="264"/>
        <end position="282"/>
    </location>
</feature>
<keyword evidence="4 7" id="KW-1133">Transmembrane helix</keyword>
<name>A0A0H3YF44_SCHMD</name>
<evidence type="ECO:0000256" key="6">
    <source>
        <dbReference type="RuleBase" id="RU362091"/>
    </source>
</evidence>
<feature type="transmembrane region" description="Helical" evidence="7">
    <location>
        <begin position="412"/>
        <end position="431"/>
    </location>
</feature>
<evidence type="ECO:0000256" key="2">
    <source>
        <dbReference type="ARBA" id="ARBA00006434"/>
    </source>
</evidence>
<evidence type="ECO:0000313" key="8">
    <source>
        <dbReference type="EMBL" id="AKN21417.1"/>
    </source>
</evidence>
<feature type="transmembrane region" description="Helical" evidence="7">
    <location>
        <begin position="191"/>
        <end position="211"/>
    </location>
</feature>
<dbReference type="Pfam" id="PF00474">
    <property type="entry name" value="SSF"/>
    <property type="match status" value="1"/>
</dbReference>
<dbReference type="PROSITE" id="PS51257">
    <property type="entry name" value="PROKAR_LIPOPROTEIN"/>
    <property type="match status" value="1"/>
</dbReference>
<feature type="transmembrane region" description="Helical" evidence="7">
    <location>
        <begin position="443"/>
        <end position="465"/>
    </location>
</feature>
<dbReference type="OrthoDB" id="6132759at2759"/>
<proteinExistence type="evidence at transcript level"/>
<evidence type="ECO:0000256" key="5">
    <source>
        <dbReference type="ARBA" id="ARBA00023136"/>
    </source>
</evidence>
<feature type="transmembrane region" description="Helical" evidence="7">
    <location>
        <begin position="303"/>
        <end position="324"/>
    </location>
</feature>
<feature type="transmembrane region" description="Helical" evidence="7">
    <location>
        <begin position="640"/>
        <end position="659"/>
    </location>
</feature>
<dbReference type="PANTHER" id="PTHR11819">
    <property type="entry name" value="SOLUTE CARRIER FAMILY 5"/>
    <property type="match status" value="1"/>
</dbReference>
<dbReference type="InterPro" id="IPR001734">
    <property type="entry name" value="Na/solute_symporter"/>
</dbReference>
<dbReference type="AlphaFoldDB" id="A0A0H3YF44"/>
<comment type="similarity">
    <text evidence="2 6">Belongs to the sodium:solute symporter (SSF) (TC 2.A.21) family.</text>
</comment>
<dbReference type="PANTHER" id="PTHR11819:SF195">
    <property type="entry name" value="SODIUM_GLUCOSE COTRANSPORTER 4"/>
    <property type="match status" value="1"/>
</dbReference>
<feature type="transmembrane region" description="Helical" evidence="7">
    <location>
        <begin position="371"/>
        <end position="400"/>
    </location>
</feature>
<evidence type="ECO:0000256" key="4">
    <source>
        <dbReference type="ARBA" id="ARBA00022989"/>
    </source>
</evidence>
<feature type="transmembrane region" description="Helical" evidence="7">
    <location>
        <begin position="125"/>
        <end position="151"/>
    </location>
</feature>
<keyword evidence="5 7" id="KW-0472">Membrane</keyword>
<dbReference type="GO" id="GO:0005412">
    <property type="term" value="F:D-glucose:sodium symporter activity"/>
    <property type="evidence" value="ECO:0007669"/>
    <property type="project" value="TreeGrafter"/>
</dbReference>
<sequence>MALVGKLEGGDIGVVIGYFVLVLGVGLWASCRNRGSVGGYFLAGRQMHWIPVGASLFASNIGSGHFIGLAGSGASSGIAIAVFELNAIFILLILGWIFLPVYISTGIFTMPEYLKKRFGGVRIRIYLAVIALLLYIFTKISADLYAGAIFIEQSVQLPLYPSVIILLLFAAVFNILGGLTAVIWTDFIQTVIMLIGASYLMITSFVELGGYENLVTRYFQSLPKTGRYLNFSTFQNPVPNKYFDCGIPDKNAMHFMRSSSDTNLPWPGVIFGLTISSIWYWCTDQVIVQRALAAKNLTFAKSGILLCAWLKMLPMWLIVFPGMASRVLFTDEVACNIPEECKRICGKEKGCSDVAYPKLVLEILPTGARGLMLAVMLASLVSSLTSIFNSASTIFTFDIWQRLRKSASDVELMIVGRVFVLVMVAIGIAWIPIVQSSNELFHYIQSVTSYLSPPICAVYLLALFWKRCNEKGAFIGLMSGLVIGLSRFFTEVAYPPKPCGEENIIPSVLSKVHYLHFGILLFGITLIISVTSSLLTAPMDRRHTDGLLFWNCRKEYSKREVDKGTENPCYENDFEVDAKKYIDVTKGSNLPLPWYRKAINWVCGIEDLKNAKDQPVLTAQELEEIQKLQNSIQEDPKWKLVVNTICLTLITITIFYWGFYA</sequence>
<evidence type="ECO:0000256" key="3">
    <source>
        <dbReference type="ARBA" id="ARBA00022692"/>
    </source>
</evidence>
<feature type="transmembrane region" description="Helical" evidence="7">
    <location>
        <begin position="49"/>
        <end position="71"/>
    </location>
</feature>
<accession>A0A0H3YF44</accession>
<dbReference type="Gene3D" id="1.20.1730.10">
    <property type="entry name" value="Sodium/glucose cotransporter"/>
    <property type="match status" value="1"/>
</dbReference>
<dbReference type="InterPro" id="IPR038377">
    <property type="entry name" value="Na/Glc_symporter_sf"/>
</dbReference>
<feature type="transmembrane region" description="Helical" evidence="7">
    <location>
        <begin position="12"/>
        <end position="29"/>
    </location>
</feature>
<dbReference type="EMBL" id="KT163467">
    <property type="protein sequence ID" value="AKN21417.1"/>
    <property type="molecule type" value="mRNA"/>
</dbReference>
<feature type="transmembrane region" description="Helical" evidence="7">
    <location>
        <begin position="472"/>
        <end position="494"/>
    </location>
</feature>
<feature type="transmembrane region" description="Helical" evidence="7">
    <location>
        <begin position="514"/>
        <end position="535"/>
    </location>
</feature>
<reference evidence="8" key="1">
    <citation type="journal article" date="2015" name="Elife">
        <title>Stem cells and fluid flow drive cyst formation in an invertebrate excretory organ.</title>
        <authorList>
            <person name="Thi-Kim Vu H."/>
            <person name="Rink J.C."/>
            <person name="McKinney S.A."/>
            <person name="McClain M."/>
            <person name="Lakshmanaperumal N."/>
            <person name="Alexander R."/>
            <person name="Sanchez Alvarado A."/>
        </authorList>
    </citation>
    <scope>NUCLEOTIDE SEQUENCE</scope>
</reference>
<dbReference type="NCBIfam" id="TIGR00813">
    <property type="entry name" value="sss"/>
    <property type="match status" value="1"/>
</dbReference>
<evidence type="ECO:0000256" key="7">
    <source>
        <dbReference type="SAM" id="Phobius"/>
    </source>
</evidence>
<evidence type="ECO:0000256" key="1">
    <source>
        <dbReference type="ARBA" id="ARBA00004141"/>
    </source>
</evidence>
<gene>
    <name evidence="8" type="primary">slc5a-2</name>
</gene>
<dbReference type="GO" id="GO:0005886">
    <property type="term" value="C:plasma membrane"/>
    <property type="evidence" value="ECO:0007669"/>
    <property type="project" value="TreeGrafter"/>
</dbReference>
<organism evidence="8">
    <name type="scientific">Schmidtea mediterranea</name>
    <name type="common">Freshwater planarian flatworm</name>
    <dbReference type="NCBI Taxonomy" id="79327"/>
    <lineage>
        <taxon>Eukaryota</taxon>
        <taxon>Metazoa</taxon>
        <taxon>Spiralia</taxon>
        <taxon>Lophotrochozoa</taxon>
        <taxon>Platyhelminthes</taxon>
        <taxon>Rhabditophora</taxon>
        <taxon>Seriata</taxon>
        <taxon>Tricladida</taxon>
        <taxon>Continenticola</taxon>
        <taxon>Geoplanoidea</taxon>
        <taxon>Dugesiidae</taxon>
        <taxon>Schmidtea</taxon>
    </lineage>
</organism>
<keyword evidence="3 7" id="KW-0812">Transmembrane</keyword>
<feature type="transmembrane region" description="Helical" evidence="7">
    <location>
        <begin position="163"/>
        <end position="184"/>
    </location>
</feature>
<protein>
    <submittedName>
        <fullName evidence="8">Slc5a-2</fullName>
    </submittedName>
</protein>